<feature type="signal peptide" evidence="3">
    <location>
        <begin position="1"/>
        <end position="24"/>
    </location>
</feature>
<dbReference type="RefSeq" id="WP_068865670.1">
    <property type="nucleotide sequence ID" value="NZ_LZYB01000008.1"/>
</dbReference>
<keyword evidence="2" id="KW-0677">Repeat</keyword>
<dbReference type="SUPFAM" id="SSF81901">
    <property type="entry name" value="HCP-like"/>
    <property type="match status" value="2"/>
</dbReference>
<dbReference type="Proteomes" id="UP000092484">
    <property type="component" value="Unassembled WGS sequence"/>
</dbReference>
<dbReference type="PANTHER" id="PTHR13891">
    <property type="entry name" value="CYTOCHROME C OXIDASE ASSEMBLY FACTOR 7"/>
    <property type="match status" value="1"/>
</dbReference>
<comment type="similarity">
    <text evidence="1">Belongs to the hcp beta-lactamase family.</text>
</comment>
<gene>
    <name evidence="4" type="ORF">I603_2660</name>
</gene>
<evidence type="ECO:0000313" key="4">
    <source>
        <dbReference type="EMBL" id="OBV10099.1"/>
    </source>
</evidence>
<evidence type="ECO:0000313" key="5">
    <source>
        <dbReference type="Proteomes" id="UP000092484"/>
    </source>
</evidence>
<dbReference type="PANTHER" id="PTHR13891:SF1">
    <property type="entry name" value="CYTOCHROME C OXIDASE ASSEMBLY FACTOR 7"/>
    <property type="match status" value="1"/>
</dbReference>
<dbReference type="AlphaFoldDB" id="A0A1A7BC74"/>
<proteinExistence type="inferred from homology"/>
<keyword evidence="3" id="KW-0732">Signal</keyword>
<dbReference type="Pfam" id="PF08238">
    <property type="entry name" value="Sel1"/>
    <property type="match status" value="6"/>
</dbReference>
<dbReference type="InterPro" id="IPR006597">
    <property type="entry name" value="Sel1-like"/>
</dbReference>
<evidence type="ECO:0000256" key="2">
    <source>
        <dbReference type="ARBA" id="ARBA00022737"/>
    </source>
</evidence>
<evidence type="ECO:0000256" key="3">
    <source>
        <dbReference type="SAM" id="SignalP"/>
    </source>
</evidence>
<keyword evidence="5" id="KW-1185">Reference proteome</keyword>
<organism evidence="4 5">
    <name type="scientific">Erythrobacter dokdonensis DSW-74</name>
    <dbReference type="NCBI Taxonomy" id="1300349"/>
    <lineage>
        <taxon>Bacteria</taxon>
        <taxon>Pseudomonadati</taxon>
        <taxon>Pseudomonadota</taxon>
        <taxon>Alphaproteobacteria</taxon>
        <taxon>Sphingomonadales</taxon>
        <taxon>Erythrobacteraceae</taxon>
        <taxon>Erythrobacter/Porphyrobacter group</taxon>
        <taxon>Erythrobacter</taxon>
    </lineage>
</organism>
<comment type="caution">
    <text evidence="4">The sequence shown here is derived from an EMBL/GenBank/DDBJ whole genome shotgun (WGS) entry which is preliminary data.</text>
</comment>
<accession>A0A1A7BC74</accession>
<sequence length="589" mass="61739">MRALLCLCGLVLATLMLLTESASARERVPLNRDGWRHGAIHNGKQNMPVILPGVARDWAGGCAGKKAADCRKLAEAFTNGSGDIRTDLRIAVGYWLAGCRAGDGAACGEAAAIIRNGSAGYVDFDLAFRTAQSGCESARDAEACALMGLGLYRGQGTARDPARALAMWQAGCASGGMEACRLQASALREAGDLAGALVLARKACDGGAAWGCGQLASAYRLGDGVTADEAAAARFAERGCGSASTSDADACAHHGYYLARTGDAANLERGSRLLTRSCLAGSATGCFEAGELGRRNPAGSKIARWEVALSYRDGCDKSHAPSCRELGALYLQGNGQVGRWPDRAIALIDHACALGDEPACGRARALGPAADAARRRVHPVHPAYPASEQIAAALALVKAGRGQDGLEVIARLMEEGHADASWVLAGWLAYGEPGVIDTPNRAQAIALAENAAAQGHTAAARWVGMAYWEGDGVPVNREKAKRIMQVAMKSGDPLDEALYRSMVGTIERDRQKAEYDRRLAASYRPRSFWGEVMAGLAASVSSYQPSYSSRPSSSGGGWANYVAGASQRDFDSFVRYATGATTVCRSSYC</sequence>
<name>A0A1A7BC74_9SPHN</name>
<dbReference type="Gene3D" id="1.25.40.10">
    <property type="entry name" value="Tetratricopeptide repeat domain"/>
    <property type="match status" value="1"/>
</dbReference>
<dbReference type="EMBL" id="LZYB01000008">
    <property type="protein sequence ID" value="OBV10099.1"/>
    <property type="molecule type" value="Genomic_DNA"/>
</dbReference>
<dbReference type="InterPro" id="IPR040239">
    <property type="entry name" value="HcpB-like"/>
</dbReference>
<evidence type="ECO:0000256" key="1">
    <source>
        <dbReference type="ARBA" id="ARBA00008486"/>
    </source>
</evidence>
<dbReference type="InterPro" id="IPR011990">
    <property type="entry name" value="TPR-like_helical_dom_sf"/>
</dbReference>
<protein>
    <submittedName>
        <fullName evidence="4">Sel1 repeat family protein</fullName>
    </submittedName>
</protein>
<dbReference type="SMART" id="SM00671">
    <property type="entry name" value="SEL1"/>
    <property type="match status" value="8"/>
</dbReference>
<feature type="chain" id="PRO_5039925494" evidence="3">
    <location>
        <begin position="25"/>
        <end position="589"/>
    </location>
</feature>
<dbReference type="STRING" id="1300349.I603_2660"/>
<reference evidence="4 5" key="1">
    <citation type="submission" date="2016-06" db="EMBL/GenBank/DDBJ databases">
        <title>Genome sequence of Porphyrobacter dokdonensis DSW-74.</title>
        <authorList>
            <person name="Kim J.F."/>
            <person name="Song J.Y."/>
        </authorList>
    </citation>
    <scope>NUCLEOTIDE SEQUENCE [LARGE SCALE GENOMIC DNA]</scope>
    <source>
        <strain evidence="4 5">DSW-74</strain>
    </source>
</reference>